<sequence>MEKTALIQFITEYIASRRQPKIDAFEKEAAKRVEQGEDASVIAQERQELEARYLPRNWLTDAAKRAGQIKLVTHGAKFSHGDSKASSFYLETSANESYLNTASLANVATDAIGNAAALDVAKLLQTDVNGDSLLASLKRGDYQALSTFAEDKVQLELWVAGFSQAWTTGRPSSHKLAKQIYFPVADGYHLLCPLFSSSLAQAMYEKLTAVRFSEESKAIRDARKAGKWHSQPDIWFPNLAEMHFGGTKPQNISLLNSVRGGRVWLLPSMPPTWATLDRAPQNMRSIFSLRGDFNRAASGIVAQMTYLLKVDINNVHIRTVRAKYIDELIDLLFMQASAFQQEKWQGWSAQSPDLPRHQQLWLDPWRSLSDETFKQEREKNDWQVTVADDFARWLNYRLKKSSFDVGAVEQKEWRSQSLFAQRMREMEAVLQEALK</sequence>
<dbReference type="AlphaFoldDB" id="A0A0E2LMC2"/>
<dbReference type="PATRIC" id="fig|1281200.3.peg.912"/>
<dbReference type="Proteomes" id="UP000016035">
    <property type="component" value="Unassembled WGS sequence"/>
</dbReference>
<gene>
    <name evidence="1" type="ORF">G925_00879</name>
</gene>
<comment type="caution">
    <text evidence="1">The sequence shown here is derived from an EMBL/GenBank/DDBJ whole genome shotgun (WGS) entry which is preliminary data.</text>
</comment>
<dbReference type="CDD" id="cd09735">
    <property type="entry name" value="Csy1_I-F"/>
    <property type="match status" value="1"/>
</dbReference>
<dbReference type="InterPro" id="IPR013397">
    <property type="entry name" value="CRISPR-assoc_prot_Csy1"/>
</dbReference>
<organism evidence="1 2">
    <name type="scientific">Escherichia coli (strain UMEA 3162-1)</name>
    <dbReference type="NCBI Taxonomy" id="1281200"/>
    <lineage>
        <taxon>Bacteria</taxon>
        <taxon>Pseudomonadati</taxon>
        <taxon>Pseudomonadota</taxon>
        <taxon>Gammaproteobacteria</taxon>
        <taxon>Enterobacterales</taxon>
        <taxon>Enterobacteriaceae</taxon>
        <taxon>Escherichia</taxon>
    </lineage>
</organism>
<dbReference type="Pfam" id="PF09611">
    <property type="entry name" value="Cas_Csy1"/>
    <property type="match status" value="1"/>
</dbReference>
<evidence type="ECO:0000313" key="2">
    <source>
        <dbReference type="Proteomes" id="UP000016035"/>
    </source>
</evidence>
<dbReference type="NCBIfam" id="TIGR02564">
    <property type="entry name" value="cas_Csy1"/>
    <property type="match status" value="1"/>
</dbReference>
<reference evidence="2" key="1">
    <citation type="submission" date="2013-07" db="EMBL/GenBank/DDBJ databases">
        <title>The genome sequence of Escherichia coli UMEA 3162-1.</title>
        <authorList>
            <consortium name="The Broad Institute Genome Sequencing Platform"/>
            <consortium name="The Broad Institute Genome Sequencing Center for Infectious Disease"/>
            <person name="Feldgarden M."/>
            <person name="Frimodt-Moller N."/>
            <person name="Leihof R.F."/>
            <person name="Rasmussen L."/>
            <person name="Young S.K."/>
            <person name="Zeng Q."/>
            <person name="Gargeya S."/>
            <person name="Abouelleil A."/>
            <person name="Alvarado L."/>
            <person name="Berlin A.M."/>
            <person name="Chapman S.B."/>
            <person name="Gainer-Dewar J."/>
            <person name="Goldberg J."/>
            <person name="Gnerre S."/>
            <person name="Griggs A."/>
            <person name="Gujja S."/>
            <person name="Hansen M."/>
            <person name="Howarth C."/>
            <person name="Imamovic A."/>
            <person name="Larimer J."/>
            <person name="McCowan C."/>
            <person name="Murphy C."/>
            <person name="Pearson M."/>
            <person name="Poon T."/>
            <person name="Priest M."/>
            <person name="Roberts A."/>
            <person name="Saif S."/>
            <person name="Shea T."/>
            <person name="Sykes S."/>
            <person name="Wortman J."/>
            <person name="Nusbaum C."/>
            <person name="Birren B."/>
        </authorList>
    </citation>
    <scope>NUCLEOTIDE SEQUENCE [LARGE SCALE GENOMIC DNA]</scope>
    <source>
        <strain evidence="2">UMEA 3162-1</strain>
    </source>
</reference>
<proteinExistence type="predicted"/>
<dbReference type="EMBL" id="AWBU01000009">
    <property type="protein sequence ID" value="EQX30754.1"/>
    <property type="molecule type" value="Genomic_DNA"/>
</dbReference>
<evidence type="ECO:0000313" key="1">
    <source>
        <dbReference type="EMBL" id="EQX30754.1"/>
    </source>
</evidence>
<protein>
    <submittedName>
        <fullName evidence="1">CRISPR type I-f/ypest-associated protein csy1</fullName>
    </submittedName>
</protein>
<dbReference type="HOGENOM" id="CLU_038921_0_0_6"/>
<dbReference type="RefSeq" id="WP_000415806.1">
    <property type="nucleotide sequence ID" value="NZ_KE701775.1"/>
</dbReference>
<accession>A0A0E2LMC2</accession>
<name>A0A0E2LMC2_ECOU3</name>